<dbReference type="EMBL" id="KK583203">
    <property type="protein sequence ID" value="KDO30180.1"/>
    <property type="molecule type" value="Genomic_DNA"/>
</dbReference>
<feature type="non-terminal residue" evidence="2">
    <location>
        <position position="186"/>
    </location>
</feature>
<proteinExistence type="predicted"/>
<gene>
    <name evidence="2" type="ORF">SPRG_05372</name>
</gene>
<organism evidence="2 3">
    <name type="scientific">Saprolegnia parasitica (strain CBS 223.65)</name>
    <dbReference type="NCBI Taxonomy" id="695850"/>
    <lineage>
        <taxon>Eukaryota</taxon>
        <taxon>Sar</taxon>
        <taxon>Stramenopiles</taxon>
        <taxon>Oomycota</taxon>
        <taxon>Saprolegniomycetes</taxon>
        <taxon>Saprolegniales</taxon>
        <taxon>Saprolegniaceae</taxon>
        <taxon>Saprolegnia</taxon>
    </lineage>
</organism>
<protein>
    <submittedName>
        <fullName evidence="2">Uncharacterized protein</fullName>
    </submittedName>
</protein>
<dbReference type="GeneID" id="24127770"/>
<evidence type="ECO:0000313" key="3">
    <source>
        <dbReference type="Proteomes" id="UP000030745"/>
    </source>
</evidence>
<keyword evidence="3" id="KW-1185">Reference proteome</keyword>
<dbReference type="RefSeq" id="XP_012199358.1">
    <property type="nucleotide sequence ID" value="XM_012343968.1"/>
</dbReference>
<dbReference type="KEGG" id="spar:SPRG_05372"/>
<reference evidence="2 3" key="1">
    <citation type="journal article" date="2013" name="PLoS Genet.">
        <title>Distinctive expansion of potential virulence genes in the genome of the oomycete fish pathogen Saprolegnia parasitica.</title>
        <authorList>
            <person name="Jiang R.H."/>
            <person name="de Bruijn I."/>
            <person name="Haas B.J."/>
            <person name="Belmonte R."/>
            <person name="Lobach L."/>
            <person name="Christie J."/>
            <person name="van den Ackerveken G."/>
            <person name="Bottin A."/>
            <person name="Bulone V."/>
            <person name="Diaz-Moreno S.M."/>
            <person name="Dumas B."/>
            <person name="Fan L."/>
            <person name="Gaulin E."/>
            <person name="Govers F."/>
            <person name="Grenville-Briggs L.J."/>
            <person name="Horner N.R."/>
            <person name="Levin J.Z."/>
            <person name="Mammella M."/>
            <person name="Meijer H.J."/>
            <person name="Morris P."/>
            <person name="Nusbaum C."/>
            <person name="Oome S."/>
            <person name="Phillips A.J."/>
            <person name="van Rooyen D."/>
            <person name="Rzeszutek E."/>
            <person name="Saraiva M."/>
            <person name="Secombes C.J."/>
            <person name="Seidl M.F."/>
            <person name="Snel B."/>
            <person name="Stassen J.H."/>
            <person name="Sykes S."/>
            <person name="Tripathy S."/>
            <person name="van den Berg H."/>
            <person name="Vega-Arreguin J.C."/>
            <person name="Wawra S."/>
            <person name="Young S.K."/>
            <person name="Zeng Q."/>
            <person name="Dieguez-Uribeondo J."/>
            <person name="Russ C."/>
            <person name="Tyler B.M."/>
            <person name="van West P."/>
        </authorList>
    </citation>
    <scope>NUCLEOTIDE SEQUENCE [LARGE SCALE GENOMIC DNA]</scope>
    <source>
        <strain evidence="2 3">CBS 223.65</strain>
    </source>
</reference>
<evidence type="ECO:0000256" key="1">
    <source>
        <dbReference type="SAM" id="MobiDB-lite"/>
    </source>
</evidence>
<feature type="region of interest" description="Disordered" evidence="1">
    <location>
        <begin position="105"/>
        <end position="125"/>
    </location>
</feature>
<dbReference type="VEuPathDB" id="FungiDB:SPRG_05372"/>
<sequence length="186" mass="19877">MNESTINNKAAALWIYDTFGSKKKALKSLPGVKDVVVNIEADAKGRWTFAPSGAVTEAHTMVATTLTTRSNAFPKKERLVILSHLKAFTSLEIRPLAMAFTNHTRQAGKRKETGLPPFSPGPLAKKPKLAHAAQQSESTTAQEVVAPASPTTFFGFDTLAPLVTAQEVVAPASLTTFVGFDTLAPL</sequence>
<dbReference type="Proteomes" id="UP000030745">
    <property type="component" value="Unassembled WGS sequence"/>
</dbReference>
<accession>A0A067CLW4</accession>
<evidence type="ECO:0000313" key="2">
    <source>
        <dbReference type="EMBL" id="KDO30180.1"/>
    </source>
</evidence>
<dbReference type="AlphaFoldDB" id="A0A067CLW4"/>
<name>A0A067CLW4_SAPPC</name>